<protein>
    <submittedName>
        <fullName evidence="1">Type I phosphodiesterase / nucleotide pyrophosphatase</fullName>
    </submittedName>
</protein>
<dbReference type="EMBL" id="LROR01000038">
    <property type="protein sequence ID" value="OBR95391.1"/>
    <property type="molecule type" value="Genomic_DNA"/>
</dbReference>
<dbReference type="RefSeq" id="WP_063601034.1">
    <property type="nucleotide sequence ID" value="NZ_LITQ01000014.1"/>
</dbReference>
<dbReference type="GO" id="GO:0016787">
    <property type="term" value="F:hydrolase activity"/>
    <property type="evidence" value="ECO:0007669"/>
    <property type="project" value="UniProtKB-ARBA"/>
</dbReference>
<dbReference type="PATRIC" id="fig|1705578.3.peg.562"/>
<name>A0A162LGJ0_9CLOT</name>
<dbReference type="PANTHER" id="PTHR10151">
    <property type="entry name" value="ECTONUCLEOTIDE PYROPHOSPHATASE/PHOSPHODIESTERASE"/>
    <property type="match status" value="1"/>
</dbReference>
<dbReference type="Gene3D" id="3.40.720.10">
    <property type="entry name" value="Alkaline Phosphatase, subunit A"/>
    <property type="match status" value="1"/>
</dbReference>
<dbReference type="PANTHER" id="PTHR10151:SF120">
    <property type="entry name" value="BIS(5'-ADENOSYL)-TRIPHOSPHATASE"/>
    <property type="match status" value="1"/>
</dbReference>
<dbReference type="InterPro" id="IPR017850">
    <property type="entry name" value="Alkaline_phosphatase_core_sf"/>
</dbReference>
<evidence type="ECO:0000313" key="1">
    <source>
        <dbReference type="EMBL" id="OAA93226.1"/>
    </source>
</evidence>
<dbReference type="SUPFAM" id="SSF53649">
    <property type="entry name" value="Alkaline phosphatase-like"/>
    <property type="match status" value="1"/>
</dbReference>
<dbReference type="Proteomes" id="UP000093694">
    <property type="component" value="Unassembled WGS sequence"/>
</dbReference>
<reference evidence="2 4" key="2">
    <citation type="journal article" date="2016" name="Front. Microbiol.">
        <title>Industrial Acetogenic Biocatalysts: A Comparative Metabolic and Genomic Analysis.</title>
        <authorList>
            <person name="Bengelsdorf F."/>
            <person name="Poehlein A."/>
            <person name="Sonja S."/>
            <person name="Erz C."/>
            <person name="Hummel T."/>
            <person name="Hoffmeister S."/>
            <person name="Daniel R."/>
            <person name="Durre P."/>
        </authorList>
    </citation>
    <scope>NUCLEOTIDE SEQUENCE [LARGE SCALE GENOMIC DNA]</scope>
    <source>
        <strain evidence="2 4">PTA-10522</strain>
    </source>
</reference>
<dbReference type="EMBL" id="LITQ01000014">
    <property type="protein sequence ID" value="OAA93226.1"/>
    <property type="molecule type" value="Genomic_DNA"/>
</dbReference>
<evidence type="ECO:0000313" key="4">
    <source>
        <dbReference type="Proteomes" id="UP000093694"/>
    </source>
</evidence>
<dbReference type="Proteomes" id="UP000077384">
    <property type="component" value="Unassembled WGS sequence"/>
</dbReference>
<sequence>MKKLIFILLDGLTRKGAKDHMGYLWHMVEYKKAKYVNIRGELPSLSRPCYETIFTGTPVCEHGITSNNITRNSNMENIFSLARKSNLTTGAAAYSWISELYNISPFNNMRHRQLHDDDLNIQHGIYYFDDSYPDTHLFLDGEYLRNTYCPDLLLIHPMGLDFVGHKYGSSSREYESKLVEMDSILANLIPLWLKDEYSIIVTSDHGMSELGNHGGNVDLLRNLPLFIFDNSVDFEKEEYSQLIVAPLICEILKIDPSPYMKFKFK</sequence>
<keyword evidence="4" id="KW-1185">Reference proteome</keyword>
<organism evidence="1 3">
    <name type="scientific">Clostridium coskatii</name>
    <dbReference type="NCBI Taxonomy" id="1705578"/>
    <lineage>
        <taxon>Bacteria</taxon>
        <taxon>Bacillati</taxon>
        <taxon>Bacillota</taxon>
        <taxon>Clostridia</taxon>
        <taxon>Eubacteriales</taxon>
        <taxon>Clostridiaceae</taxon>
        <taxon>Clostridium</taxon>
    </lineage>
</organism>
<comment type="caution">
    <text evidence="1">The sequence shown here is derived from an EMBL/GenBank/DDBJ whole genome shotgun (WGS) entry which is preliminary data.</text>
</comment>
<dbReference type="AlphaFoldDB" id="A0A162LGJ0"/>
<evidence type="ECO:0000313" key="3">
    <source>
        <dbReference type="Proteomes" id="UP000077384"/>
    </source>
</evidence>
<accession>A0A162LGJ0</accession>
<proteinExistence type="predicted"/>
<dbReference type="InterPro" id="IPR002591">
    <property type="entry name" value="Phosphodiest/P_Trfase"/>
</dbReference>
<evidence type="ECO:0000313" key="2">
    <source>
        <dbReference type="EMBL" id="OBR95391.1"/>
    </source>
</evidence>
<dbReference type="Pfam" id="PF01663">
    <property type="entry name" value="Phosphodiest"/>
    <property type="match status" value="1"/>
</dbReference>
<reference evidence="1 3" key="1">
    <citation type="journal article" date="2015" name="Biotechnol. Bioeng.">
        <title>Genome sequence and phenotypic characterization of Caulobacter segnis.</title>
        <authorList>
            <person name="Patel S."/>
            <person name="Fletcher B."/>
            <person name="Scott D.C."/>
            <person name="Ely B."/>
        </authorList>
    </citation>
    <scope>NUCLEOTIDE SEQUENCE [LARGE SCALE GENOMIC DNA]</scope>
    <source>
        <strain evidence="1 3">PS02</strain>
    </source>
</reference>
<gene>
    <name evidence="2" type="ORF">CLCOS_17150</name>
    <name evidence="1" type="ORF">WX73_00178</name>
</gene>